<dbReference type="AlphaFoldDB" id="Q6L0Y8"/>
<feature type="transmembrane region" description="Helical" evidence="7">
    <location>
        <begin position="160"/>
        <end position="181"/>
    </location>
</feature>
<keyword evidence="3" id="KW-1003">Cell membrane</keyword>
<dbReference type="Gene3D" id="1.20.1250.20">
    <property type="entry name" value="MFS general substrate transporter like domains"/>
    <property type="match status" value="2"/>
</dbReference>
<feature type="transmembrane region" description="Helical" evidence="7">
    <location>
        <begin position="73"/>
        <end position="91"/>
    </location>
</feature>
<dbReference type="PANTHER" id="PTHR23517">
    <property type="entry name" value="RESISTANCE PROTEIN MDTM, PUTATIVE-RELATED-RELATED"/>
    <property type="match status" value="1"/>
</dbReference>
<evidence type="ECO:0000256" key="3">
    <source>
        <dbReference type="ARBA" id="ARBA00022475"/>
    </source>
</evidence>
<keyword evidence="2" id="KW-0813">Transport</keyword>
<sequence length="393" mass="43842">MAMDYRARAAGIHAARAIYALNWMDMAPALSYIKSYLNINIVYIGFLVSAFYLGISVFQILGGYLSSRIGDKNISFIGLFLVGFFAIASGLSSNFPELIVSRFFAGFSAALFFSPALSVLASIVPEDRYTFHIGAYNGSFNLGAGIGVIGWGYLDMYLNYRTAFIIAGIITFVILFFNVFINRETENIKSNRSMILKDMTHVILSPLIFIIALASIASMVSETIMGQFFVYYLESRGIPPINASSISSIYLFIGFAGGILGGLHFSRTSKKFMTFALVNMITGFLLILISFVYNYLLLTFIIIILGMLTVYGFSISYTFGRYISRRDMVSVTLSIINLFQLLIAFILPVIFSGIVHFYNYEYAWMSMGIISIVFIPLIYMVKHGLSKRNASAY</sequence>
<feature type="transmembrane region" description="Helical" evidence="7">
    <location>
        <begin position="41"/>
        <end position="61"/>
    </location>
</feature>
<dbReference type="InterPro" id="IPR050171">
    <property type="entry name" value="MFS_Transporters"/>
</dbReference>
<evidence type="ECO:0000256" key="1">
    <source>
        <dbReference type="ARBA" id="ARBA00004651"/>
    </source>
</evidence>
<dbReference type="InterPro" id="IPR011701">
    <property type="entry name" value="MFS"/>
</dbReference>
<feature type="transmembrane region" description="Helical" evidence="7">
    <location>
        <begin position="331"/>
        <end position="356"/>
    </location>
</feature>
<feature type="transmembrane region" description="Helical" evidence="7">
    <location>
        <begin position="362"/>
        <end position="381"/>
    </location>
</feature>
<dbReference type="EMBL" id="AE017261">
    <property type="protein sequence ID" value="AAT43364.1"/>
    <property type="molecule type" value="Genomic_DNA"/>
</dbReference>
<evidence type="ECO:0000313" key="9">
    <source>
        <dbReference type="EMBL" id="AAT43364.1"/>
    </source>
</evidence>
<organism evidence="9 10">
    <name type="scientific">Picrophilus torridus (strain ATCC 700027 / DSM 9790 / JCM 10055 / NBRC 100828 / KAW 2/3)</name>
    <dbReference type="NCBI Taxonomy" id="1122961"/>
    <lineage>
        <taxon>Archaea</taxon>
        <taxon>Methanobacteriati</taxon>
        <taxon>Thermoplasmatota</taxon>
        <taxon>Thermoplasmata</taxon>
        <taxon>Thermoplasmatales</taxon>
        <taxon>Picrophilaceae</taxon>
        <taxon>Picrophilus</taxon>
    </lineage>
</organism>
<dbReference type="KEGG" id="pto:PTO0779"/>
<dbReference type="GO" id="GO:0022857">
    <property type="term" value="F:transmembrane transporter activity"/>
    <property type="evidence" value="ECO:0007669"/>
    <property type="project" value="InterPro"/>
</dbReference>
<reference evidence="9 10" key="1">
    <citation type="journal article" date="2004" name="Proc. Natl. Acad. Sci. U.S.A.">
        <title>Genome sequence of Picrophilus torridus and its implications for life around pH 0.</title>
        <authorList>
            <person name="Futterer O."/>
            <person name="Angelov A."/>
            <person name="Liesegang H."/>
            <person name="Gottschalk G."/>
            <person name="Schleper C."/>
            <person name="Schepers B."/>
            <person name="Dock C."/>
            <person name="Antranikian G."/>
            <person name="Liebl W."/>
        </authorList>
    </citation>
    <scope>NUCLEOTIDE SEQUENCE [LARGE SCALE GENOMIC DNA]</scope>
    <source>
        <strain evidence="10">ATCC 700027 / DSM 9790 / JCM 10055 / NBRC 100828</strain>
    </source>
</reference>
<name>Q6L0Y8_PICTO</name>
<dbReference type="PANTHER" id="PTHR23517:SF3">
    <property type="entry name" value="INTEGRAL MEMBRANE TRANSPORT PROTEIN"/>
    <property type="match status" value="1"/>
</dbReference>
<dbReference type="GO" id="GO:0005886">
    <property type="term" value="C:plasma membrane"/>
    <property type="evidence" value="ECO:0007669"/>
    <property type="project" value="UniProtKB-SubCell"/>
</dbReference>
<feature type="transmembrane region" description="Helical" evidence="7">
    <location>
        <begin position="299"/>
        <end position="319"/>
    </location>
</feature>
<feature type="transmembrane region" description="Helical" evidence="7">
    <location>
        <begin position="241"/>
        <end position="260"/>
    </location>
</feature>
<keyword evidence="6 7" id="KW-0472">Membrane</keyword>
<evidence type="ECO:0000256" key="5">
    <source>
        <dbReference type="ARBA" id="ARBA00022989"/>
    </source>
</evidence>
<dbReference type="SUPFAM" id="SSF103473">
    <property type="entry name" value="MFS general substrate transporter"/>
    <property type="match status" value="1"/>
</dbReference>
<feature type="transmembrane region" description="Helical" evidence="7">
    <location>
        <begin position="202"/>
        <end position="221"/>
    </location>
</feature>
<dbReference type="InterPro" id="IPR036259">
    <property type="entry name" value="MFS_trans_sf"/>
</dbReference>
<feature type="transmembrane region" description="Helical" evidence="7">
    <location>
        <begin position="103"/>
        <end position="123"/>
    </location>
</feature>
<evidence type="ECO:0000256" key="2">
    <source>
        <dbReference type="ARBA" id="ARBA00022448"/>
    </source>
</evidence>
<dbReference type="InParanoid" id="Q6L0Y8"/>
<keyword evidence="4 7" id="KW-0812">Transmembrane</keyword>
<feature type="transmembrane region" description="Helical" evidence="7">
    <location>
        <begin position="272"/>
        <end position="293"/>
    </location>
</feature>
<dbReference type="PROSITE" id="PS50850">
    <property type="entry name" value="MFS"/>
    <property type="match status" value="1"/>
</dbReference>
<dbReference type="STRING" id="263820.PTO0779"/>
<dbReference type="Proteomes" id="UP000000438">
    <property type="component" value="Chromosome"/>
</dbReference>
<feature type="transmembrane region" description="Helical" evidence="7">
    <location>
        <begin position="135"/>
        <end position="154"/>
    </location>
</feature>
<proteinExistence type="predicted"/>
<evidence type="ECO:0000256" key="6">
    <source>
        <dbReference type="ARBA" id="ARBA00023136"/>
    </source>
</evidence>
<evidence type="ECO:0000256" key="4">
    <source>
        <dbReference type="ARBA" id="ARBA00022692"/>
    </source>
</evidence>
<dbReference type="Pfam" id="PF07690">
    <property type="entry name" value="MFS_1"/>
    <property type="match status" value="1"/>
</dbReference>
<evidence type="ECO:0000259" key="8">
    <source>
        <dbReference type="PROSITE" id="PS50850"/>
    </source>
</evidence>
<dbReference type="HOGENOM" id="CLU_059688_0_0_2"/>
<protein>
    <submittedName>
        <fullName evidence="9">Hypothetical resistence protein NorA</fullName>
    </submittedName>
</protein>
<accession>Q6L0Y8</accession>
<comment type="subcellular location">
    <subcellularLocation>
        <location evidence="1">Cell membrane</location>
        <topology evidence="1">Multi-pass membrane protein</topology>
    </subcellularLocation>
</comment>
<dbReference type="eggNOG" id="arCOG00130">
    <property type="taxonomic scope" value="Archaea"/>
</dbReference>
<evidence type="ECO:0000256" key="7">
    <source>
        <dbReference type="SAM" id="Phobius"/>
    </source>
</evidence>
<evidence type="ECO:0000313" key="10">
    <source>
        <dbReference type="Proteomes" id="UP000000438"/>
    </source>
</evidence>
<dbReference type="PaxDb" id="263820-PTO0779"/>
<feature type="domain" description="Major facilitator superfamily (MFS) profile" evidence="8">
    <location>
        <begin position="1"/>
        <end position="386"/>
    </location>
</feature>
<keyword evidence="5 7" id="KW-1133">Transmembrane helix</keyword>
<dbReference type="InterPro" id="IPR020846">
    <property type="entry name" value="MFS_dom"/>
</dbReference>
<gene>
    <name evidence="9" type="ordered locus">PTO0779</name>
</gene>